<dbReference type="InterPro" id="IPR018215">
    <property type="entry name" value="ClpP_Ser_AS"/>
</dbReference>
<dbReference type="GO" id="GO:0005737">
    <property type="term" value="C:cytoplasm"/>
    <property type="evidence" value="ECO:0007669"/>
    <property type="project" value="UniProtKB-SubCell"/>
</dbReference>
<comment type="subcellular location">
    <subcellularLocation>
        <location evidence="7">Cytoplasm</location>
    </subcellularLocation>
</comment>
<dbReference type="AlphaFoldDB" id="A0A1E8EVU1"/>
<comment type="subunit">
    <text evidence="7">Fourteen ClpP subunits assemble into 2 heptameric rings which stack back to back to give a disk-like structure with a central cavity, resembling the structure of eukaryotic proteasomes.</text>
</comment>
<dbReference type="OrthoDB" id="9802800at2"/>
<dbReference type="PROSITE" id="PS00381">
    <property type="entry name" value="CLP_PROTEASE_SER"/>
    <property type="match status" value="1"/>
</dbReference>
<dbReference type="CDD" id="cd07017">
    <property type="entry name" value="S14_ClpP_2"/>
    <property type="match status" value="1"/>
</dbReference>
<feature type="active site" description="Nucleophile" evidence="7">
    <location>
        <position position="98"/>
    </location>
</feature>
<comment type="catalytic activity">
    <reaction evidence="6 7 9">
        <text>Hydrolysis of proteins to small peptides in the presence of ATP and magnesium. alpha-casein is the usual test substrate. In the absence of ATP, only oligopeptides shorter than five residues are hydrolyzed (such as succinyl-Leu-Tyr-|-NHMec, and Leu-Tyr-Leu-|-Tyr-Trp, in which cleavage of the -Tyr-|-Leu- and -Tyr-|-Trp bonds also occurs).</text>
        <dbReference type="EC" id="3.4.21.92"/>
    </reaction>
</comment>
<dbReference type="EMBL" id="LZFO01000059">
    <property type="protein sequence ID" value="OFH98081.1"/>
    <property type="molecule type" value="Genomic_DNA"/>
</dbReference>
<evidence type="ECO:0000256" key="4">
    <source>
        <dbReference type="ARBA" id="ARBA00022801"/>
    </source>
</evidence>
<organism evidence="13 14">
    <name type="scientific">Clostridium acetireducens DSM 10703</name>
    <dbReference type="NCBI Taxonomy" id="1121290"/>
    <lineage>
        <taxon>Bacteria</taxon>
        <taxon>Bacillati</taxon>
        <taxon>Bacillota</taxon>
        <taxon>Clostridia</taxon>
        <taxon>Eubacteriales</taxon>
        <taxon>Clostridiaceae</taxon>
        <taxon>Clostridium</taxon>
    </lineage>
</organism>
<comment type="function">
    <text evidence="7 11">Cleaves peptides in various proteins in a process that requires ATP hydrolysis. Has a chymotrypsin-like activity. Plays a major role in the degradation of misfolded proteins.</text>
</comment>
<dbReference type="HAMAP" id="MF_00444">
    <property type="entry name" value="ClpP"/>
    <property type="match status" value="1"/>
</dbReference>
<keyword evidence="14" id="KW-1185">Reference proteome</keyword>
<dbReference type="InterPro" id="IPR029045">
    <property type="entry name" value="ClpP/crotonase-like_dom_sf"/>
</dbReference>
<sequence length="194" mass="21559">MSLVPVVVEQTGRGERSYDIYSRLLKDRIIMLSEEVNDVTASLVVAQLLFLEAEDPDKDIFLYINSPGGSITSGMAIYDTMQYIKPDVSTICVGMAASMGAFLLTAGAKGKRFALPNSEIMIHQPLGGFQGQATDIGIHAKRILDMKKKLNQILSERTGQPLEIVQRDTERDNFMTPEEAKEYGLIDEIMIKKK</sequence>
<dbReference type="SUPFAM" id="SSF52096">
    <property type="entry name" value="ClpP/crotonase"/>
    <property type="match status" value="1"/>
</dbReference>
<dbReference type="NCBIfam" id="NF009205">
    <property type="entry name" value="PRK12553.1"/>
    <property type="match status" value="1"/>
</dbReference>
<dbReference type="PRINTS" id="PR00127">
    <property type="entry name" value="CLPPROTEASEP"/>
</dbReference>
<dbReference type="PROSITE" id="PS00382">
    <property type="entry name" value="CLP_PROTEASE_HIS"/>
    <property type="match status" value="1"/>
</dbReference>
<evidence type="ECO:0000256" key="3">
    <source>
        <dbReference type="ARBA" id="ARBA00022670"/>
    </source>
</evidence>
<dbReference type="GO" id="GO:0051117">
    <property type="term" value="F:ATPase binding"/>
    <property type="evidence" value="ECO:0007669"/>
    <property type="project" value="TreeGrafter"/>
</dbReference>
<comment type="similarity">
    <text evidence="1 7 12">Belongs to the peptidase S14 family.</text>
</comment>
<dbReference type="PANTHER" id="PTHR10381">
    <property type="entry name" value="ATP-DEPENDENT CLP PROTEASE PROTEOLYTIC SUBUNIT"/>
    <property type="match status" value="1"/>
</dbReference>
<dbReference type="PATRIC" id="fig|1121290.3.peg.2279"/>
<protein>
    <recommendedName>
        <fullName evidence="7 12">ATP-dependent Clp protease proteolytic subunit</fullName>
        <ecNumber evidence="7 10">3.4.21.92</ecNumber>
    </recommendedName>
    <alternativeName>
        <fullName evidence="7">Endopeptidase Clp</fullName>
    </alternativeName>
</protein>
<dbReference type="STRING" id="1121290.CLAOCE_22560"/>
<accession>A0A1E8EVU1</accession>
<evidence type="ECO:0000256" key="9">
    <source>
        <dbReference type="PROSITE-ProRule" id="PRU10086"/>
    </source>
</evidence>
<dbReference type="GO" id="GO:0006515">
    <property type="term" value="P:protein quality control for misfolded or incompletely synthesized proteins"/>
    <property type="evidence" value="ECO:0007669"/>
    <property type="project" value="TreeGrafter"/>
</dbReference>
<dbReference type="GO" id="GO:0004252">
    <property type="term" value="F:serine-type endopeptidase activity"/>
    <property type="evidence" value="ECO:0007669"/>
    <property type="project" value="UniProtKB-UniRule"/>
</dbReference>
<dbReference type="EC" id="3.4.21.92" evidence="7 10"/>
<dbReference type="GO" id="GO:0004176">
    <property type="term" value="F:ATP-dependent peptidase activity"/>
    <property type="evidence" value="ECO:0007669"/>
    <property type="project" value="InterPro"/>
</dbReference>
<dbReference type="GO" id="GO:0009368">
    <property type="term" value="C:endopeptidase Clp complex"/>
    <property type="evidence" value="ECO:0007669"/>
    <property type="project" value="TreeGrafter"/>
</dbReference>
<evidence type="ECO:0000256" key="7">
    <source>
        <dbReference type="HAMAP-Rule" id="MF_00444"/>
    </source>
</evidence>
<evidence type="ECO:0000256" key="1">
    <source>
        <dbReference type="ARBA" id="ARBA00007039"/>
    </source>
</evidence>
<evidence type="ECO:0000313" key="14">
    <source>
        <dbReference type="Proteomes" id="UP000175744"/>
    </source>
</evidence>
<keyword evidence="2 7" id="KW-0963">Cytoplasm</keyword>
<gene>
    <name evidence="7 13" type="primary">clpP</name>
    <name evidence="13" type="ORF">CLOACE_22560</name>
</gene>
<keyword evidence="5 7" id="KW-0720">Serine protease</keyword>
<evidence type="ECO:0000256" key="8">
    <source>
        <dbReference type="PROSITE-ProRule" id="PRU10085"/>
    </source>
</evidence>
<dbReference type="InterPro" id="IPR023562">
    <property type="entry name" value="ClpP/TepA"/>
</dbReference>
<evidence type="ECO:0000313" key="13">
    <source>
        <dbReference type="EMBL" id="OFH98081.1"/>
    </source>
</evidence>
<evidence type="ECO:0000256" key="6">
    <source>
        <dbReference type="ARBA" id="ARBA00034021"/>
    </source>
</evidence>
<dbReference type="Proteomes" id="UP000175744">
    <property type="component" value="Unassembled WGS sequence"/>
</dbReference>
<keyword evidence="4 7" id="KW-0378">Hydrolase</keyword>
<dbReference type="NCBIfam" id="NF001368">
    <property type="entry name" value="PRK00277.1"/>
    <property type="match status" value="1"/>
</dbReference>
<evidence type="ECO:0000256" key="5">
    <source>
        <dbReference type="ARBA" id="ARBA00022825"/>
    </source>
</evidence>
<keyword evidence="3 7" id="KW-0645">Protease</keyword>
<evidence type="ECO:0000256" key="11">
    <source>
        <dbReference type="RuleBase" id="RU000550"/>
    </source>
</evidence>
<dbReference type="Gene3D" id="3.90.226.10">
    <property type="entry name" value="2-enoyl-CoA Hydratase, Chain A, domain 1"/>
    <property type="match status" value="1"/>
</dbReference>
<feature type="active site" evidence="7 9">
    <location>
        <position position="123"/>
    </location>
</feature>
<dbReference type="NCBIfam" id="TIGR00493">
    <property type="entry name" value="clpP"/>
    <property type="match status" value="1"/>
</dbReference>
<evidence type="ECO:0000256" key="2">
    <source>
        <dbReference type="ARBA" id="ARBA00022490"/>
    </source>
</evidence>
<name>A0A1E8EVU1_9CLOT</name>
<reference evidence="13 14" key="1">
    <citation type="submission" date="2016-06" db="EMBL/GenBank/DDBJ databases">
        <title>Genome sequence of Clostridium acetireducens DSM 10703.</title>
        <authorList>
            <person name="Poehlein A."/>
            <person name="Fluechter S."/>
            <person name="Duerre P."/>
            <person name="Daniel R."/>
        </authorList>
    </citation>
    <scope>NUCLEOTIDE SEQUENCE [LARGE SCALE GENOMIC DNA]</scope>
    <source>
        <strain evidence="13 14">DSM 10703</strain>
    </source>
</reference>
<evidence type="ECO:0000256" key="12">
    <source>
        <dbReference type="RuleBase" id="RU003567"/>
    </source>
</evidence>
<dbReference type="InterPro" id="IPR001907">
    <property type="entry name" value="ClpP"/>
</dbReference>
<dbReference type="InterPro" id="IPR033135">
    <property type="entry name" value="ClpP_His_AS"/>
</dbReference>
<proteinExistence type="inferred from homology"/>
<feature type="active site" evidence="8">
    <location>
        <position position="98"/>
    </location>
</feature>
<evidence type="ECO:0000256" key="10">
    <source>
        <dbReference type="RuleBase" id="RU000549"/>
    </source>
</evidence>
<dbReference type="Pfam" id="PF00574">
    <property type="entry name" value="CLP_protease"/>
    <property type="match status" value="1"/>
</dbReference>
<dbReference type="PANTHER" id="PTHR10381:SF70">
    <property type="entry name" value="ATP-DEPENDENT CLP PROTEASE PROTEOLYTIC SUBUNIT"/>
    <property type="match status" value="1"/>
</dbReference>
<comment type="caution">
    <text evidence="13">The sequence shown here is derived from an EMBL/GenBank/DDBJ whole genome shotgun (WGS) entry which is preliminary data.</text>
</comment>
<dbReference type="FunFam" id="3.90.226.10:FF:000001">
    <property type="entry name" value="ATP-dependent Clp protease proteolytic subunit"/>
    <property type="match status" value="1"/>
</dbReference>